<dbReference type="EMBL" id="JARKIB010000088">
    <property type="protein sequence ID" value="KAJ7744188.1"/>
    <property type="molecule type" value="Genomic_DNA"/>
</dbReference>
<feature type="transmembrane region" description="Helical" evidence="5">
    <location>
        <begin position="29"/>
        <end position="48"/>
    </location>
</feature>
<keyword evidence="3 5" id="KW-1133">Transmembrane helix</keyword>
<keyword evidence="4 5" id="KW-0472">Membrane</keyword>
<dbReference type="InterPro" id="IPR023352">
    <property type="entry name" value="MAPEG-like_dom_sf"/>
</dbReference>
<evidence type="ECO:0000256" key="2">
    <source>
        <dbReference type="ARBA" id="ARBA00022692"/>
    </source>
</evidence>
<evidence type="ECO:0000313" key="6">
    <source>
        <dbReference type="EMBL" id="KAJ7744188.1"/>
    </source>
</evidence>
<dbReference type="PANTHER" id="PTHR35371:SF1">
    <property type="entry name" value="BLR7753 PROTEIN"/>
    <property type="match status" value="1"/>
</dbReference>
<evidence type="ECO:0000256" key="4">
    <source>
        <dbReference type="ARBA" id="ARBA00023136"/>
    </source>
</evidence>
<keyword evidence="7" id="KW-1185">Reference proteome</keyword>
<dbReference type="Pfam" id="PF01124">
    <property type="entry name" value="MAPEG"/>
    <property type="match status" value="1"/>
</dbReference>
<gene>
    <name evidence="6" type="ORF">B0H16DRAFT_1560435</name>
</gene>
<sequence length="174" mass="19450">MLVLDLLLQARNFFSHSLAAMSPFFEKSALSFYSIPAVWLTAFVPVMLKSVAIKKVKGFNNVQPRTNVSRVAGDAKIPPAVAARIERMEGAHMNGNENFPLWAVAVLAGNFAGLDNRTMNIISIVYFCARVLYNYVYITQETRRQSSIRTLIFFSNLCLPLYLLLAAATKLARK</sequence>
<evidence type="ECO:0000256" key="3">
    <source>
        <dbReference type="ARBA" id="ARBA00022989"/>
    </source>
</evidence>
<dbReference type="InterPro" id="IPR001129">
    <property type="entry name" value="Membr-assoc_MAPEG"/>
</dbReference>
<name>A0AAD7N3K8_9AGAR</name>
<dbReference type="Gene3D" id="1.20.120.550">
    <property type="entry name" value="Membrane associated eicosanoid/glutathione metabolism-like domain"/>
    <property type="match status" value="1"/>
</dbReference>
<dbReference type="AlphaFoldDB" id="A0AAD7N3K8"/>
<dbReference type="PANTHER" id="PTHR35371">
    <property type="entry name" value="INNER MEMBRANE PROTEIN"/>
    <property type="match status" value="1"/>
</dbReference>
<accession>A0AAD7N3K8</accession>
<evidence type="ECO:0000256" key="1">
    <source>
        <dbReference type="ARBA" id="ARBA00004370"/>
    </source>
</evidence>
<protein>
    <submittedName>
        <fullName evidence="6">Uncharacterized protein</fullName>
    </submittedName>
</protein>
<organism evidence="6 7">
    <name type="scientific">Mycena metata</name>
    <dbReference type="NCBI Taxonomy" id="1033252"/>
    <lineage>
        <taxon>Eukaryota</taxon>
        <taxon>Fungi</taxon>
        <taxon>Dikarya</taxon>
        <taxon>Basidiomycota</taxon>
        <taxon>Agaricomycotina</taxon>
        <taxon>Agaricomycetes</taxon>
        <taxon>Agaricomycetidae</taxon>
        <taxon>Agaricales</taxon>
        <taxon>Marasmiineae</taxon>
        <taxon>Mycenaceae</taxon>
        <taxon>Mycena</taxon>
    </lineage>
</organism>
<evidence type="ECO:0000313" key="7">
    <source>
        <dbReference type="Proteomes" id="UP001215598"/>
    </source>
</evidence>
<dbReference type="SUPFAM" id="SSF161084">
    <property type="entry name" value="MAPEG domain-like"/>
    <property type="match status" value="1"/>
</dbReference>
<keyword evidence="2 5" id="KW-0812">Transmembrane</keyword>
<evidence type="ECO:0000256" key="5">
    <source>
        <dbReference type="SAM" id="Phobius"/>
    </source>
</evidence>
<comment type="caution">
    <text evidence="6">The sequence shown here is derived from an EMBL/GenBank/DDBJ whole genome shotgun (WGS) entry which is preliminary data.</text>
</comment>
<comment type="subcellular location">
    <subcellularLocation>
        <location evidence="1">Membrane</location>
    </subcellularLocation>
</comment>
<dbReference type="GO" id="GO:0016020">
    <property type="term" value="C:membrane"/>
    <property type="evidence" value="ECO:0007669"/>
    <property type="project" value="UniProtKB-SubCell"/>
</dbReference>
<dbReference type="Proteomes" id="UP001215598">
    <property type="component" value="Unassembled WGS sequence"/>
</dbReference>
<reference evidence="6" key="1">
    <citation type="submission" date="2023-03" db="EMBL/GenBank/DDBJ databases">
        <title>Massive genome expansion in bonnet fungi (Mycena s.s.) driven by repeated elements and novel gene families across ecological guilds.</title>
        <authorList>
            <consortium name="Lawrence Berkeley National Laboratory"/>
            <person name="Harder C.B."/>
            <person name="Miyauchi S."/>
            <person name="Viragh M."/>
            <person name="Kuo A."/>
            <person name="Thoen E."/>
            <person name="Andreopoulos B."/>
            <person name="Lu D."/>
            <person name="Skrede I."/>
            <person name="Drula E."/>
            <person name="Henrissat B."/>
            <person name="Morin E."/>
            <person name="Kohler A."/>
            <person name="Barry K."/>
            <person name="LaButti K."/>
            <person name="Morin E."/>
            <person name="Salamov A."/>
            <person name="Lipzen A."/>
            <person name="Mereny Z."/>
            <person name="Hegedus B."/>
            <person name="Baldrian P."/>
            <person name="Stursova M."/>
            <person name="Weitz H."/>
            <person name="Taylor A."/>
            <person name="Grigoriev I.V."/>
            <person name="Nagy L.G."/>
            <person name="Martin F."/>
            <person name="Kauserud H."/>
        </authorList>
    </citation>
    <scope>NUCLEOTIDE SEQUENCE</scope>
    <source>
        <strain evidence="6">CBHHK182m</strain>
    </source>
</reference>
<proteinExistence type="predicted"/>
<feature type="transmembrane region" description="Helical" evidence="5">
    <location>
        <begin position="150"/>
        <end position="168"/>
    </location>
</feature>